<keyword evidence="1" id="KW-0472">Membrane</keyword>
<name>A0AAX3ENL6_PAEUR</name>
<evidence type="ECO:0000313" key="2">
    <source>
        <dbReference type="EMBL" id="UYV98632.1"/>
    </source>
</evidence>
<sequence length="304" mass="32939">MTDSQAVSSGTVQARAKGRRNVIIVVVVALVAAALGIGAWWYFSRPAGVQRADVVRFDKERSIVDNSMNLYDPLVQEFTARYTNVSKGDALEEQDAVLKREADLLQRESAANMAKLDRMAESPALQDPAVSDAFGKFKEKYGAVVAYNDQRIINTASITRSVGGPCGPLHTELNLQSENYSAEYVKVADACLKAIAEAKDGTDAETNKLLTAVEGVIKGQRDKQQEVLDADEDLVRIAKRTLAAAAMLGINEPLNKARTEYEAAVKEKSTKVVADANAANQELEKVLKSRLEQFEAASGDGDQS</sequence>
<keyword evidence="1" id="KW-0812">Transmembrane</keyword>
<keyword evidence="3" id="KW-1185">Reference proteome</keyword>
<keyword evidence="1" id="KW-1133">Transmembrane helix</keyword>
<reference evidence="2" key="1">
    <citation type="submission" date="2022-07" db="EMBL/GenBank/DDBJ databases">
        <authorList>
            <person name="Wu T."/>
        </authorList>
    </citation>
    <scope>NUCLEOTIDE SEQUENCE</scope>
    <source>
        <strain evidence="2">SD-1</strain>
    </source>
</reference>
<organism evidence="2 3">
    <name type="scientific">Paenarthrobacter ureafaciens</name>
    <dbReference type="NCBI Taxonomy" id="37931"/>
    <lineage>
        <taxon>Bacteria</taxon>
        <taxon>Bacillati</taxon>
        <taxon>Actinomycetota</taxon>
        <taxon>Actinomycetes</taxon>
        <taxon>Micrococcales</taxon>
        <taxon>Micrococcaceae</taxon>
        <taxon>Paenarthrobacter</taxon>
    </lineage>
</organism>
<dbReference type="RefSeq" id="WP_069696169.1">
    <property type="nucleotide sequence ID" value="NZ_CP043010.1"/>
</dbReference>
<proteinExistence type="predicted"/>
<accession>A0AAX3ENL6</accession>
<dbReference type="EMBL" id="CP101185">
    <property type="protein sequence ID" value="UYV98632.1"/>
    <property type="molecule type" value="Genomic_DNA"/>
</dbReference>
<gene>
    <name evidence="2" type="ORF">NL394_05265</name>
</gene>
<feature type="transmembrane region" description="Helical" evidence="1">
    <location>
        <begin position="21"/>
        <end position="43"/>
    </location>
</feature>
<protein>
    <submittedName>
        <fullName evidence="2">Uncharacterized protein</fullName>
    </submittedName>
</protein>
<evidence type="ECO:0000313" key="3">
    <source>
        <dbReference type="Proteomes" id="UP001163293"/>
    </source>
</evidence>
<dbReference type="Proteomes" id="UP001163293">
    <property type="component" value="Chromosome"/>
</dbReference>
<dbReference type="AlphaFoldDB" id="A0AAX3ENL6"/>
<evidence type="ECO:0000256" key="1">
    <source>
        <dbReference type="SAM" id="Phobius"/>
    </source>
</evidence>